<organism evidence="1 2">
    <name type="scientific">Schleiferia thermophila</name>
    <dbReference type="NCBI Taxonomy" id="884107"/>
    <lineage>
        <taxon>Bacteria</taxon>
        <taxon>Pseudomonadati</taxon>
        <taxon>Bacteroidota</taxon>
        <taxon>Flavobacteriia</taxon>
        <taxon>Flavobacteriales</taxon>
        <taxon>Schleiferiaceae</taxon>
        <taxon>Schleiferia</taxon>
    </lineage>
</organism>
<dbReference type="RefSeq" id="WP_037359144.1">
    <property type="nucleotide sequence ID" value="NZ_BHZF01000007.1"/>
</dbReference>
<sequence length="189" mass="20393">MKKALLLAGVLVANSVIFTSCTKEKPVVPKENELITTLILTLRNEAVPSDSVVLRFFDIDGMGGIPPVVSQEGEIRAGTLYNGFITLLDETQDPPGDVNADILATDVDHQFFYLTDGVDLEFTYRDFDRNGRPLGLRMEVKAGTPSAGRLTIILRHYPDKAAPGVSAGDITNAGGSTDIQADFDVEVLP</sequence>
<accession>A0A368ZVQ3</accession>
<protein>
    <recommendedName>
        <fullName evidence="3">Type 1 periplasmic binding fold superfamily protein</fullName>
    </recommendedName>
</protein>
<dbReference type="PROSITE" id="PS51257">
    <property type="entry name" value="PROKAR_LIPOPROTEIN"/>
    <property type="match status" value="1"/>
</dbReference>
<proteinExistence type="predicted"/>
<name>A0A368ZVQ3_9FLAO</name>
<reference evidence="1 2" key="1">
    <citation type="submission" date="2018-07" db="EMBL/GenBank/DDBJ databases">
        <title>Genomic Encyclopedia of Type Strains, Phase IV (KMG-IV): sequencing the most valuable type-strain genomes for metagenomic binning, comparative biology and taxonomic classification.</title>
        <authorList>
            <person name="Goeker M."/>
        </authorList>
    </citation>
    <scope>NUCLEOTIDE SEQUENCE [LARGE SCALE GENOMIC DNA]</scope>
    <source>
        <strain evidence="1 2">DSM 21410</strain>
    </source>
</reference>
<evidence type="ECO:0000313" key="1">
    <source>
        <dbReference type="EMBL" id="RCX01092.1"/>
    </source>
</evidence>
<dbReference type="Proteomes" id="UP000253517">
    <property type="component" value="Unassembled WGS sequence"/>
</dbReference>
<evidence type="ECO:0008006" key="3">
    <source>
        <dbReference type="Google" id="ProtNLM"/>
    </source>
</evidence>
<evidence type="ECO:0000313" key="2">
    <source>
        <dbReference type="Proteomes" id="UP000253517"/>
    </source>
</evidence>
<gene>
    <name evidence="1" type="ORF">DES35_10918</name>
</gene>
<comment type="caution">
    <text evidence="1">The sequence shown here is derived from an EMBL/GenBank/DDBJ whole genome shotgun (WGS) entry which is preliminary data.</text>
</comment>
<dbReference type="EMBL" id="QPJS01000009">
    <property type="protein sequence ID" value="RCX01092.1"/>
    <property type="molecule type" value="Genomic_DNA"/>
</dbReference>
<keyword evidence="2" id="KW-1185">Reference proteome</keyword>
<dbReference type="AlphaFoldDB" id="A0A368ZVQ3"/>